<protein>
    <submittedName>
        <fullName evidence="4">Argonaute-like protein</fullName>
    </submittedName>
</protein>
<dbReference type="Proteomes" id="UP000383932">
    <property type="component" value="Unassembled WGS sequence"/>
</dbReference>
<dbReference type="InterPro" id="IPR014811">
    <property type="entry name" value="ArgoL1"/>
</dbReference>
<dbReference type="EMBL" id="SSOP01000009">
    <property type="protein sequence ID" value="KAB5595488.1"/>
    <property type="molecule type" value="Genomic_DNA"/>
</dbReference>
<dbReference type="InterPro" id="IPR003100">
    <property type="entry name" value="PAZ_dom"/>
</dbReference>
<sequence>MSHRPRGRGRGGGAGRGGRGVPMRGGPPVARHRHVEAPAYVPDPSPAIEQPGPEIAPGVVPIGVPRPSAPGTAGKPVTVTTNNFRVTIAEATFHHYDGLYSIICLYIVGSEIESLTQVALDVGDNAKPIKWNHKLIKILQEFVAPDIFIPRAVYDGRKNMYASRRLPFPGGGDTCTFEVSMDPQREGGRPPKTYKVTLKHVAEINPIVLREYQEGRMSFDNMILTALGASNVVVRMEPISRYPFNANSFFTDDEVFLIGGGIELWRGYFQSIRFGRHSMLMNIDISTGAMYAPGPMISVCLQVLHRGPSDFNALTPGQGLTDRDRIKLQRFLHGVRFVTTHNDKNGQVNSKPKVLKKITFQGANKLKFTNHDGNEISVAQYFRSLGTNLQYPNLVCIETASGAAYPIEVCSIVPGQLMRRQIPPEQVSSVLDFSTKKPDKRLNSIVASHQVLQYDASEYVNQFDMSISPTPEKCFARVLPAPTITYGPGGKYKEINPTNGAWNLRDVELFEPAEVTGWALVVYDRSIRDKETHDIVVGLKEQAELLGIRGMYADPDISFPSAQAMDIAKHLQLAGEQVFQRTRKSPSLIVVVLPDNSADLYQAVKHFGDVSRGVATQCLKGFKSKRANPQYFANVCLKINAKLGGVNSILDPNTYKFISDVAKPVMIMGADVMHPAPGAHGRPSFASVVGSVDFNATRYTAVSSVQDSRVEIIDDLEDMVYELLERHACWKSDHEKKKIKFPQRIVYYRDGVSGRILPRFGEGAAKNPRYGSSRLSIWCEPNLTHPAACKRHNISPTITVVVVGKRHHVRFFPTHGQADRSGNCPAGTVVDDVVGHPTEFDFYLQSHGGLLGTSRPAHYTVLYDENNFTVDGIQSLSFALCHVYARATRSVSIPAPVYYADMVCARAKNHYDPSFDLDGTETTASEARSSTMQLYQDQFQQAHENMRYKM</sequence>
<keyword evidence="5" id="KW-1185">Reference proteome</keyword>
<dbReference type="InterPro" id="IPR032474">
    <property type="entry name" value="Argonaute_N"/>
</dbReference>
<feature type="region of interest" description="Disordered" evidence="1">
    <location>
        <begin position="1"/>
        <end position="30"/>
    </location>
</feature>
<dbReference type="Pfam" id="PF02170">
    <property type="entry name" value="PAZ"/>
    <property type="match status" value="1"/>
</dbReference>
<gene>
    <name evidence="4" type="ORF">CTheo_1165</name>
</gene>
<dbReference type="Gene3D" id="3.30.420.10">
    <property type="entry name" value="Ribonuclease H-like superfamily/Ribonuclease H"/>
    <property type="match status" value="1"/>
</dbReference>
<dbReference type="CDD" id="cd04657">
    <property type="entry name" value="Piwi_ago-like"/>
    <property type="match status" value="1"/>
</dbReference>
<evidence type="ECO:0000259" key="2">
    <source>
        <dbReference type="PROSITE" id="PS50821"/>
    </source>
</evidence>
<comment type="caution">
    <text evidence="4">The sequence shown here is derived from an EMBL/GenBank/DDBJ whole genome shotgun (WGS) entry which is preliminary data.</text>
</comment>
<dbReference type="SMART" id="SM01163">
    <property type="entry name" value="DUF1785"/>
    <property type="match status" value="1"/>
</dbReference>
<dbReference type="InterPro" id="IPR032472">
    <property type="entry name" value="ArgoL2"/>
</dbReference>
<accession>A0A5N5QUZ1</accession>
<dbReference type="InterPro" id="IPR012337">
    <property type="entry name" value="RNaseH-like_sf"/>
</dbReference>
<dbReference type="InterPro" id="IPR036085">
    <property type="entry name" value="PAZ_dom_sf"/>
</dbReference>
<dbReference type="AlphaFoldDB" id="A0A5N5QUZ1"/>
<dbReference type="PROSITE" id="PS50821">
    <property type="entry name" value="PAZ"/>
    <property type="match status" value="1"/>
</dbReference>
<dbReference type="Pfam" id="PF16487">
    <property type="entry name" value="ArgoMid"/>
    <property type="match status" value="1"/>
</dbReference>
<dbReference type="Pfam" id="PF16488">
    <property type="entry name" value="ArgoL2"/>
    <property type="match status" value="1"/>
</dbReference>
<evidence type="ECO:0000259" key="3">
    <source>
        <dbReference type="PROSITE" id="PS50822"/>
    </source>
</evidence>
<dbReference type="InterPro" id="IPR003165">
    <property type="entry name" value="Piwi"/>
</dbReference>
<dbReference type="PROSITE" id="PS50822">
    <property type="entry name" value="PIWI"/>
    <property type="match status" value="1"/>
</dbReference>
<dbReference type="PANTHER" id="PTHR22891">
    <property type="entry name" value="EUKARYOTIC TRANSLATION INITIATION FACTOR 2C"/>
    <property type="match status" value="1"/>
</dbReference>
<feature type="compositionally biased region" description="Gly residues" evidence="1">
    <location>
        <begin position="10"/>
        <end position="20"/>
    </location>
</feature>
<dbReference type="Pfam" id="PF02171">
    <property type="entry name" value="Piwi"/>
    <property type="match status" value="1"/>
</dbReference>
<evidence type="ECO:0000313" key="4">
    <source>
        <dbReference type="EMBL" id="KAB5595488.1"/>
    </source>
</evidence>
<dbReference type="InterPro" id="IPR045246">
    <property type="entry name" value="Piwi_ago-like"/>
</dbReference>
<dbReference type="Gene3D" id="2.170.260.10">
    <property type="entry name" value="paz domain"/>
    <property type="match status" value="1"/>
</dbReference>
<dbReference type="InterPro" id="IPR036397">
    <property type="entry name" value="RNaseH_sf"/>
</dbReference>
<reference evidence="4 5" key="1">
    <citation type="journal article" date="2019" name="Fungal Biol. Biotechnol.">
        <title>Draft genome sequence of fastidious pathogen Ceratobasidium theobromae, which causes vascular-streak dieback in Theobroma cacao.</title>
        <authorList>
            <person name="Ali S.S."/>
            <person name="Asman A."/>
            <person name="Shao J."/>
            <person name="Firmansyah A.P."/>
            <person name="Susilo A.W."/>
            <person name="Rosmana A."/>
            <person name="McMahon P."/>
            <person name="Junaid M."/>
            <person name="Guest D."/>
            <person name="Kheng T.Y."/>
            <person name="Meinhardt L.W."/>
            <person name="Bailey B.A."/>
        </authorList>
    </citation>
    <scope>NUCLEOTIDE SEQUENCE [LARGE SCALE GENOMIC DNA]</scope>
    <source>
        <strain evidence="4 5">CT2</strain>
    </source>
</reference>
<organism evidence="4 5">
    <name type="scientific">Ceratobasidium theobromae</name>
    <dbReference type="NCBI Taxonomy" id="1582974"/>
    <lineage>
        <taxon>Eukaryota</taxon>
        <taxon>Fungi</taxon>
        <taxon>Dikarya</taxon>
        <taxon>Basidiomycota</taxon>
        <taxon>Agaricomycotina</taxon>
        <taxon>Agaricomycetes</taxon>
        <taxon>Cantharellales</taxon>
        <taxon>Ceratobasidiaceae</taxon>
        <taxon>Ceratobasidium</taxon>
    </lineage>
</organism>
<name>A0A5N5QUZ1_9AGAM</name>
<proteinExistence type="predicted"/>
<dbReference type="Gene3D" id="3.40.50.2300">
    <property type="match status" value="1"/>
</dbReference>
<dbReference type="OrthoDB" id="10252740at2759"/>
<feature type="domain" description="PAZ" evidence="2">
    <location>
        <begin position="307"/>
        <end position="414"/>
    </location>
</feature>
<dbReference type="InterPro" id="IPR032473">
    <property type="entry name" value="Argonaute_Mid_dom"/>
</dbReference>
<dbReference type="SUPFAM" id="SSF101690">
    <property type="entry name" value="PAZ domain"/>
    <property type="match status" value="1"/>
</dbReference>
<feature type="domain" description="Piwi" evidence="3">
    <location>
        <begin position="588"/>
        <end position="912"/>
    </location>
</feature>
<dbReference type="SUPFAM" id="SSF53098">
    <property type="entry name" value="Ribonuclease H-like"/>
    <property type="match status" value="1"/>
</dbReference>
<dbReference type="Pfam" id="PF08699">
    <property type="entry name" value="ArgoL1"/>
    <property type="match status" value="1"/>
</dbReference>
<dbReference type="CDD" id="cd02846">
    <property type="entry name" value="PAZ_argonaute_like"/>
    <property type="match status" value="1"/>
</dbReference>
<dbReference type="Pfam" id="PF16486">
    <property type="entry name" value="ArgoN"/>
    <property type="match status" value="1"/>
</dbReference>
<evidence type="ECO:0000313" key="5">
    <source>
        <dbReference type="Proteomes" id="UP000383932"/>
    </source>
</evidence>
<dbReference type="SMART" id="SM00950">
    <property type="entry name" value="Piwi"/>
    <property type="match status" value="1"/>
</dbReference>
<dbReference type="GO" id="GO:0003723">
    <property type="term" value="F:RNA binding"/>
    <property type="evidence" value="ECO:0007669"/>
    <property type="project" value="InterPro"/>
</dbReference>
<evidence type="ECO:0000256" key="1">
    <source>
        <dbReference type="SAM" id="MobiDB-lite"/>
    </source>
</evidence>